<proteinExistence type="predicted"/>
<organism evidence="1 2">
    <name type="scientific">Paragonimus skrjabini miyazakii</name>
    <dbReference type="NCBI Taxonomy" id="59628"/>
    <lineage>
        <taxon>Eukaryota</taxon>
        <taxon>Metazoa</taxon>
        <taxon>Spiralia</taxon>
        <taxon>Lophotrochozoa</taxon>
        <taxon>Platyhelminthes</taxon>
        <taxon>Trematoda</taxon>
        <taxon>Digenea</taxon>
        <taxon>Plagiorchiida</taxon>
        <taxon>Troglotremata</taxon>
        <taxon>Troglotrematidae</taxon>
        <taxon>Paragonimus</taxon>
    </lineage>
</organism>
<comment type="caution">
    <text evidence="1">The sequence shown here is derived from an EMBL/GenBank/DDBJ whole genome shotgun (WGS) entry which is preliminary data.</text>
</comment>
<evidence type="ECO:0000313" key="2">
    <source>
        <dbReference type="Proteomes" id="UP000822476"/>
    </source>
</evidence>
<sequence length="619" mass="69450">MRFLNHALFSFGYGCKCPYNTGMPLAIPRHLITNESQLQSAESANLDTVGMPQWAFCKAILVDIGDHCNGIDLLCRAKNSRCRTHVHSSDEAVYPPFVCSCEANYIPVFQHYLGYKECFRRLPFNHTSCADCSKTGGQCFSMNERSSDANGCLCPNNRAPTITRGSLEEQEHALASPHLDAQVESCAESLAEVSCVRNHVELCYKPPSLGPYSVLSNLFLTRNAVAFVTDSRSNFAYQADCVLSAVETHRLVRSSRSSTEERSLPAIWCIELSWRNHPDNPPCGIRVTEYMSGQLYSGYLAILSNPDPTTAITNLLFQFTCKTNEDLPQKVPGQIFERPWSTSQSPNQWDSRLPWSPVQLTVELRNKSGRAIDTVSESTPIRIRTQLNEYKGPYKFMQVENCYFSRMSIDDQTHTIEEHLIISKGCPTQAIQFVTPASNVNTFDNLVITPNTAPWLNKPAIYETKLFHLSNLLNLLCVTGGNCSGSTKSSANMRAFMPNSEAEWSTGSSVTYDQMHSFLELQAPQLKTAIAMKAQEFNVNETQRLDYKMHRLLFKCVIRLCTEAAWCSWPNGCESTMGKFQEPRSTFLPPTVLFLTRTSKLNVIVPVNRRHDTGTPKGL</sequence>
<evidence type="ECO:0008006" key="3">
    <source>
        <dbReference type="Google" id="ProtNLM"/>
    </source>
</evidence>
<evidence type="ECO:0000313" key="1">
    <source>
        <dbReference type="EMBL" id="KAF7261981.1"/>
    </source>
</evidence>
<dbReference type="Proteomes" id="UP000822476">
    <property type="component" value="Unassembled WGS sequence"/>
</dbReference>
<reference evidence="1" key="1">
    <citation type="submission" date="2019-07" db="EMBL/GenBank/DDBJ databases">
        <title>Annotation for the trematode Paragonimus miyazaki's.</title>
        <authorList>
            <person name="Choi Y.-J."/>
        </authorList>
    </citation>
    <scope>NUCLEOTIDE SEQUENCE</scope>
    <source>
        <strain evidence="1">Japan</strain>
    </source>
</reference>
<keyword evidence="2" id="KW-1185">Reference proteome</keyword>
<dbReference type="OrthoDB" id="6258424at2759"/>
<gene>
    <name evidence="1" type="ORF">EG68_00772</name>
</gene>
<dbReference type="EMBL" id="JTDE01000204">
    <property type="protein sequence ID" value="KAF7261981.1"/>
    <property type="molecule type" value="Genomic_DNA"/>
</dbReference>
<protein>
    <recommendedName>
        <fullName evidence="3">ZP domain-containing protein</fullName>
    </recommendedName>
</protein>
<accession>A0A8S9Z9R5</accession>
<dbReference type="AlphaFoldDB" id="A0A8S9Z9R5"/>
<name>A0A8S9Z9R5_9TREM</name>
<dbReference type="PROSITE" id="PS51257">
    <property type="entry name" value="PROKAR_LIPOPROTEIN"/>
    <property type="match status" value="1"/>
</dbReference>